<evidence type="ECO:0000256" key="1">
    <source>
        <dbReference type="ARBA" id="ARBA00009686"/>
    </source>
</evidence>
<dbReference type="Pfam" id="PF02114">
    <property type="entry name" value="Phosducin"/>
    <property type="match status" value="1"/>
</dbReference>
<dbReference type="STRING" id="91626.A0A0C9MKJ4"/>
<dbReference type="PANTHER" id="PTHR45809:SF3">
    <property type="entry name" value="VIRAL IAP-ASSOCIATED FACTOR HOMOLOG"/>
    <property type="match status" value="1"/>
</dbReference>
<dbReference type="GO" id="GO:1903333">
    <property type="term" value="P:negative regulation of protein folding"/>
    <property type="evidence" value="ECO:0007669"/>
    <property type="project" value="EnsemblFungi"/>
</dbReference>
<evidence type="ECO:0000256" key="2">
    <source>
        <dbReference type="SAM" id="MobiDB-lite"/>
    </source>
</evidence>
<reference evidence="4" key="1">
    <citation type="submission" date="2014-09" db="EMBL/GenBank/DDBJ databases">
        <title>Draft genome sequence of an oleaginous Mucoromycotina fungus Mucor ambiguus NBRC6742.</title>
        <authorList>
            <person name="Takeda I."/>
            <person name="Yamane N."/>
            <person name="Morita T."/>
            <person name="Tamano K."/>
            <person name="Machida M."/>
            <person name="Baker S."/>
            <person name="Koike H."/>
        </authorList>
    </citation>
    <scope>NUCLEOTIDE SEQUENCE</scope>
    <source>
        <strain evidence="4">NBRC 6742</strain>
    </source>
</reference>
<name>A0A0C9MKJ4_9FUNG</name>
<dbReference type="GO" id="GO:0030036">
    <property type="term" value="P:actin cytoskeleton organization"/>
    <property type="evidence" value="ECO:0007669"/>
    <property type="project" value="EnsemblFungi"/>
</dbReference>
<dbReference type="InterPro" id="IPR051498">
    <property type="entry name" value="Phosducin-like_chap/apop_reg"/>
</dbReference>
<organism evidence="4">
    <name type="scientific">Mucor ambiguus</name>
    <dbReference type="NCBI Taxonomy" id="91626"/>
    <lineage>
        <taxon>Eukaryota</taxon>
        <taxon>Fungi</taxon>
        <taxon>Fungi incertae sedis</taxon>
        <taxon>Mucoromycota</taxon>
        <taxon>Mucoromycotina</taxon>
        <taxon>Mucoromycetes</taxon>
        <taxon>Mucorales</taxon>
        <taxon>Mucorineae</taxon>
        <taxon>Mucoraceae</taxon>
        <taxon>Mucor</taxon>
    </lineage>
</organism>
<dbReference type="Proteomes" id="UP000053815">
    <property type="component" value="Unassembled WGS sequence"/>
</dbReference>
<dbReference type="InterPro" id="IPR036249">
    <property type="entry name" value="Thioredoxin-like_sf"/>
</dbReference>
<dbReference type="SUPFAM" id="SSF52833">
    <property type="entry name" value="Thioredoxin-like"/>
    <property type="match status" value="1"/>
</dbReference>
<feature type="compositionally biased region" description="Basic and acidic residues" evidence="2">
    <location>
        <begin position="207"/>
        <end position="219"/>
    </location>
</feature>
<dbReference type="GO" id="GO:0005737">
    <property type="term" value="C:cytoplasm"/>
    <property type="evidence" value="ECO:0007669"/>
    <property type="project" value="EnsemblFungi"/>
</dbReference>
<evidence type="ECO:0000259" key="3">
    <source>
        <dbReference type="Pfam" id="PF02114"/>
    </source>
</evidence>
<accession>A0A0C9MKJ4</accession>
<keyword evidence="5" id="KW-1185">Reference proteome</keyword>
<dbReference type="GO" id="GO:0031683">
    <property type="term" value="F:G-protein beta/gamma-subunit complex binding"/>
    <property type="evidence" value="ECO:0007669"/>
    <property type="project" value="EnsemblFungi"/>
</dbReference>
<dbReference type="CDD" id="cd02988">
    <property type="entry name" value="Phd_like_VIAF"/>
    <property type="match status" value="1"/>
</dbReference>
<dbReference type="AlphaFoldDB" id="A0A0C9MKJ4"/>
<dbReference type="PANTHER" id="PTHR45809">
    <property type="entry name" value="VIRAL IAP-ASSOCIATED FACTOR HOMOLOG"/>
    <property type="match status" value="1"/>
</dbReference>
<dbReference type="GO" id="GO:0003779">
    <property type="term" value="F:actin binding"/>
    <property type="evidence" value="ECO:0007669"/>
    <property type="project" value="EnsemblFungi"/>
</dbReference>
<dbReference type="InterPro" id="IPR024253">
    <property type="entry name" value="Phosducin_thioredoxin-like_dom"/>
</dbReference>
<feature type="domain" description="Phosducin" evidence="3">
    <location>
        <begin position="61"/>
        <end position="207"/>
    </location>
</feature>
<evidence type="ECO:0000313" key="5">
    <source>
        <dbReference type="Proteomes" id="UP000053815"/>
    </source>
</evidence>
<proteinExistence type="inferred from homology"/>
<dbReference type="OrthoDB" id="45518at2759"/>
<dbReference type="GO" id="GO:0051726">
    <property type="term" value="P:regulation of cell cycle"/>
    <property type="evidence" value="ECO:0007669"/>
    <property type="project" value="EnsemblFungi"/>
</dbReference>
<gene>
    <name evidence="4" type="ORF">MAM1_0021c01816</name>
</gene>
<comment type="similarity">
    <text evidence="1">Belongs to the phosducin family.</text>
</comment>
<feature type="region of interest" description="Disordered" evidence="2">
    <location>
        <begin position="207"/>
        <end position="245"/>
    </location>
</feature>
<dbReference type="GO" id="GO:0045944">
    <property type="term" value="P:positive regulation of transcription by RNA polymerase II"/>
    <property type="evidence" value="ECO:0007669"/>
    <property type="project" value="EnsemblFungi"/>
</dbReference>
<protein>
    <submittedName>
        <fullName evidence="4">Viral IAP-associated factor</fullName>
    </submittedName>
</protein>
<evidence type="ECO:0000313" key="4">
    <source>
        <dbReference type="EMBL" id="GAN02373.1"/>
    </source>
</evidence>
<dbReference type="EMBL" id="DF836310">
    <property type="protein sequence ID" value="GAN02373.1"/>
    <property type="molecule type" value="Genomic_DNA"/>
</dbReference>
<dbReference type="GO" id="GO:0006457">
    <property type="term" value="P:protein folding"/>
    <property type="evidence" value="ECO:0007669"/>
    <property type="project" value="EnsemblFungi"/>
</dbReference>
<dbReference type="Gene3D" id="3.40.30.10">
    <property type="entry name" value="Glutaredoxin"/>
    <property type="match status" value="1"/>
</dbReference>
<sequence>MDDPNADTEWNDILRAKGILPPKDEKKDDELEDAFVDMVRARQTKLDSLENKDLDELDELEDLEDDQILNEYRHKRMMEMQAQAAKEKFGEVKEISKPDFIKEVTEASKECYVVVHLYKDYIPACKLMNRCLSELALQFKATKFVRIVADMCIPNYPDMNVPTLLVYGEGDIKANLVGAIQFGGMKMTAKGLRAILAQYGAVPAEKVADADDRHQEPKKTIYQSRATAALSDDDDESDTDDRGYY</sequence>
<dbReference type="GO" id="GO:0071444">
    <property type="term" value="P:cellular response to pheromone"/>
    <property type="evidence" value="ECO:0007669"/>
    <property type="project" value="EnsemblFungi"/>
</dbReference>